<dbReference type="AlphaFoldDB" id="A0A0F9M6T5"/>
<proteinExistence type="predicted"/>
<gene>
    <name evidence="2" type="ORF">LCGC14_1496740</name>
</gene>
<keyword evidence="1" id="KW-0472">Membrane</keyword>
<keyword evidence="1" id="KW-0812">Transmembrane</keyword>
<reference evidence="2" key="1">
    <citation type="journal article" date="2015" name="Nature">
        <title>Complex archaea that bridge the gap between prokaryotes and eukaryotes.</title>
        <authorList>
            <person name="Spang A."/>
            <person name="Saw J.H."/>
            <person name="Jorgensen S.L."/>
            <person name="Zaremba-Niedzwiedzka K."/>
            <person name="Martijn J."/>
            <person name="Lind A.E."/>
            <person name="van Eijk R."/>
            <person name="Schleper C."/>
            <person name="Guy L."/>
            <person name="Ettema T.J."/>
        </authorList>
    </citation>
    <scope>NUCLEOTIDE SEQUENCE</scope>
</reference>
<sequence>MKYKVGDKVEMKTWEEIKGTSSGWNPAFKAYMKIVSTMAIVLLVSTAMLDVIDGTVEKKINKLGTKEEKEILEIDKKMKRLINVIDKSPLIEFLKFVKIIPEETLNEILEKCNVTQSELDHYIQEYYRGLDEKKISKEEELSPFV</sequence>
<name>A0A0F9M6T5_9ZZZZ</name>
<keyword evidence="1" id="KW-1133">Transmembrane helix</keyword>
<organism evidence="2">
    <name type="scientific">marine sediment metagenome</name>
    <dbReference type="NCBI Taxonomy" id="412755"/>
    <lineage>
        <taxon>unclassified sequences</taxon>
        <taxon>metagenomes</taxon>
        <taxon>ecological metagenomes</taxon>
    </lineage>
</organism>
<accession>A0A0F9M6T5</accession>
<evidence type="ECO:0000313" key="2">
    <source>
        <dbReference type="EMBL" id="KKM64902.1"/>
    </source>
</evidence>
<evidence type="ECO:0000256" key="1">
    <source>
        <dbReference type="SAM" id="Phobius"/>
    </source>
</evidence>
<comment type="caution">
    <text evidence="2">The sequence shown here is derived from an EMBL/GenBank/DDBJ whole genome shotgun (WGS) entry which is preliminary data.</text>
</comment>
<protein>
    <submittedName>
        <fullName evidence="2">Uncharacterized protein</fullName>
    </submittedName>
</protein>
<dbReference type="EMBL" id="LAZR01010816">
    <property type="protein sequence ID" value="KKM64902.1"/>
    <property type="molecule type" value="Genomic_DNA"/>
</dbReference>
<feature type="transmembrane region" description="Helical" evidence="1">
    <location>
        <begin position="30"/>
        <end position="52"/>
    </location>
</feature>